<dbReference type="AlphaFoldDB" id="A0A8K0FYC7"/>
<evidence type="ECO:0008006" key="3">
    <source>
        <dbReference type="Google" id="ProtNLM"/>
    </source>
</evidence>
<dbReference type="Gene3D" id="3.30.420.10">
    <property type="entry name" value="Ribonuclease H-like superfamily/Ribonuclease H"/>
    <property type="match status" value="1"/>
</dbReference>
<dbReference type="OrthoDB" id="8190546at2759"/>
<name>A0A8K0FYC7_IGNLU</name>
<dbReference type="GO" id="GO:0003676">
    <property type="term" value="F:nucleic acid binding"/>
    <property type="evidence" value="ECO:0007669"/>
    <property type="project" value="InterPro"/>
</dbReference>
<dbReference type="Proteomes" id="UP000801492">
    <property type="component" value="Unassembled WGS sequence"/>
</dbReference>
<accession>A0A8K0FYC7</accession>
<keyword evidence="2" id="KW-1185">Reference proteome</keyword>
<organism evidence="1 2">
    <name type="scientific">Ignelater luminosus</name>
    <name type="common">Cucubano</name>
    <name type="synonym">Pyrophorus luminosus</name>
    <dbReference type="NCBI Taxonomy" id="2038154"/>
    <lineage>
        <taxon>Eukaryota</taxon>
        <taxon>Metazoa</taxon>
        <taxon>Ecdysozoa</taxon>
        <taxon>Arthropoda</taxon>
        <taxon>Hexapoda</taxon>
        <taxon>Insecta</taxon>
        <taxon>Pterygota</taxon>
        <taxon>Neoptera</taxon>
        <taxon>Endopterygota</taxon>
        <taxon>Coleoptera</taxon>
        <taxon>Polyphaga</taxon>
        <taxon>Elateriformia</taxon>
        <taxon>Elateroidea</taxon>
        <taxon>Elateridae</taxon>
        <taxon>Agrypninae</taxon>
        <taxon>Pyrophorini</taxon>
        <taxon>Ignelater</taxon>
    </lineage>
</organism>
<gene>
    <name evidence="1" type="ORF">ILUMI_27248</name>
</gene>
<dbReference type="EMBL" id="VTPC01091255">
    <property type="protein sequence ID" value="KAF2878924.1"/>
    <property type="molecule type" value="Genomic_DNA"/>
</dbReference>
<comment type="caution">
    <text evidence="1">The sequence shown here is derived from an EMBL/GenBank/DDBJ whole genome shotgun (WGS) entry which is preliminary data.</text>
</comment>
<sequence>MFALVHTCETLILLCEYLLQKFQFHYVLLAKFQSDSFESRFNKEQQNRWYTTVCLPRVFERLKAMRLSSALRHWGVHHDNAPSHQTAATAYFLKASGIRLLEHSPHSPDLAP</sequence>
<protein>
    <recommendedName>
        <fullName evidence="3">Transposase</fullName>
    </recommendedName>
</protein>
<evidence type="ECO:0000313" key="1">
    <source>
        <dbReference type="EMBL" id="KAF2878924.1"/>
    </source>
</evidence>
<dbReference type="InterPro" id="IPR036397">
    <property type="entry name" value="RNaseH_sf"/>
</dbReference>
<evidence type="ECO:0000313" key="2">
    <source>
        <dbReference type="Proteomes" id="UP000801492"/>
    </source>
</evidence>
<proteinExistence type="predicted"/>
<reference evidence="1" key="1">
    <citation type="submission" date="2019-08" db="EMBL/GenBank/DDBJ databases">
        <title>The genome of the North American firefly Photinus pyralis.</title>
        <authorList>
            <consortium name="Photinus pyralis genome working group"/>
            <person name="Fallon T.R."/>
            <person name="Sander Lower S.E."/>
            <person name="Weng J.-K."/>
        </authorList>
    </citation>
    <scope>NUCLEOTIDE SEQUENCE</scope>
    <source>
        <strain evidence="1">TRF0915ILg1</strain>
        <tissue evidence="1">Whole body</tissue>
    </source>
</reference>